<evidence type="ECO:0000313" key="8">
    <source>
        <dbReference type="Proteomes" id="UP001151699"/>
    </source>
</evidence>
<keyword evidence="3 5" id="KW-1133">Transmembrane helix</keyword>
<dbReference type="Gene3D" id="1.20.1250.20">
    <property type="entry name" value="MFS general substrate transporter like domains"/>
    <property type="match status" value="1"/>
</dbReference>
<feature type="transmembrane region" description="Helical" evidence="5">
    <location>
        <begin position="342"/>
        <end position="365"/>
    </location>
</feature>
<organism evidence="7 8">
    <name type="scientific">Pseudolycoriella hygida</name>
    <dbReference type="NCBI Taxonomy" id="35572"/>
    <lineage>
        <taxon>Eukaryota</taxon>
        <taxon>Metazoa</taxon>
        <taxon>Ecdysozoa</taxon>
        <taxon>Arthropoda</taxon>
        <taxon>Hexapoda</taxon>
        <taxon>Insecta</taxon>
        <taxon>Pterygota</taxon>
        <taxon>Neoptera</taxon>
        <taxon>Endopterygota</taxon>
        <taxon>Diptera</taxon>
        <taxon>Nematocera</taxon>
        <taxon>Sciaroidea</taxon>
        <taxon>Sciaridae</taxon>
        <taxon>Pseudolycoriella</taxon>
    </lineage>
</organism>
<evidence type="ECO:0000256" key="1">
    <source>
        <dbReference type="ARBA" id="ARBA00004141"/>
    </source>
</evidence>
<name>A0A9Q0S8Z0_9DIPT</name>
<accession>A0A9Q0S8Z0</accession>
<evidence type="ECO:0000259" key="6">
    <source>
        <dbReference type="PROSITE" id="PS50850"/>
    </source>
</evidence>
<reference evidence="7" key="1">
    <citation type="submission" date="2022-07" db="EMBL/GenBank/DDBJ databases">
        <authorList>
            <person name="Trinca V."/>
            <person name="Uliana J.V.C."/>
            <person name="Torres T.T."/>
            <person name="Ward R.J."/>
            <person name="Monesi N."/>
        </authorList>
    </citation>
    <scope>NUCLEOTIDE SEQUENCE</scope>
    <source>
        <strain evidence="7">HSMRA1968</strain>
        <tissue evidence="7">Whole embryos</tissue>
    </source>
</reference>
<feature type="transmembrane region" description="Helical" evidence="5">
    <location>
        <begin position="90"/>
        <end position="113"/>
    </location>
</feature>
<feature type="domain" description="Major facilitator superfamily (MFS) profile" evidence="6">
    <location>
        <begin position="82"/>
        <end position="526"/>
    </location>
</feature>
<feature type="transmembrane region" description="Helical" evidence="5">
    <location>
        <begin position="398"/>
        <end position="417"/>
    </location>
</feature>
<dbReference type="PROSITE" id="PS50850">
    <property type="entry name" value="MFS"/>
    <property type="match status" value="1"/>
</dbReference>
<evidence type="ECO:0000256" key="5">
    <source>
        <dbReference type="SAM" id="Phobius"/>
    </source>
</evidence>
<evidence type="ECO:0000256" key="4">
    <source>
        <dbReference type="ARBA" id="ARBA00023136"/>
    </source>
</evidence>
<evidence type="ECO:0000313" key="7">
    <source>
        <dbReference type="EMBL" id="KAJ6649717.1"/>
    </source>
</evidence>
<gene>
    <name evidence="7" type="primary">HUP1</name>
    <name evidence="7" type="ORF">Bhyg_04956</name>
</gene>
<keyword evidence="2 5" id="KW-0812">Transmembrane</keyword>
<dbReference type="InterPro" id="IPR036259">
    <property type="entry name" value="MFS_trans_sf"/>
</dbReference>
<keyword evidence="4 5" id="KW-0472">Membrane</keyword>
<dbReference type="InterPro" id="IPR020846">
    <property type="entry name" value="MFS_dom"/>
</dbReference>
<dbReference type="PANTHER" id="PTHR23529">
    <property type="entry name" value="GH19118P-RELATED"/>
    <property type="match status" value="1"/>
</dbReference>
<evidence type="ECO:0000256" key="3">
    <source>
        <dbReference type="ARBA" id="ARBA00022989"/>
    </source>
</evidence>
<dbReference type="GO" id="GO:0022857">
    <property type="term" value="F:transmembrane transporter activity"/>
    <property type="evidence" value="ECO:0007669"/>
    <property type="project" value="InterPro"/>
</dbReference>
<dbReference type="InterPro" id="IPR005828">
    <property type="entry name" value="MFS_sugar_transport-like"/>
</dbReference>
<dbReference type="EMBL" id="WJQU01000001">
    <property type="protein sequence ID" value="KAJ6649717.1"/>
    <property type="molecule type" value="Genomic_DNA"/>
</dbReference>
<dbReference type="Pfam" id="PF00083">
    <property type="entry name" value="Sugar_tr"/>
    <property type="match status" value="1"/>
</dbReference>
<dbReference type="OrthoDB" id="6612291at2759"/>
<proteinExistence type="predicted"/>
<dbReference type="SUPFAM" id="SSF103473">
    <property type="entry name" value="MFS general substrate transporter"/>
    <property type="match status" value="1"/>
</dbReference>
<comment type="caution">
    <text evidence="7">The sequence shown here is derived from an EMBL/GenBank/DDBJ whole genome shotgun (WGS) entry which is preliminary data.</text>
</comment>
<feature type="transmembrane region" description="Helical" evidence="5">
    <location>
        <begin position="125"/>
        <end position="146"/>
    </location>
</feature>
<dbReference type="AlphaFoldDB" id="A0A9Q0S8Z0"/>
<sequence>MAEGKQANLDFNNQGTFTYNQPTYPTYPQGNQTGFVNSGFQSDDNQKSGTMPQPMYPRTTFVSQPPQHIMNNRNDSYCERLYTHRRQTGSIIGGLLLMIVSGLHIGWGIWRIFFVAGFSASVDLLTFMIITWSLGGFIGAFFGAFLTPILRKNIIYCVTASIMLIGNLLLIIWDGETAAIIVGRIILGAAHGAVFVTLITHAGENAAHNMRGTVVSTLNASLYAGIFVSVVLSGTVRFIWQNPVTLSAERIIGILGALISALSIICSLIATVETIPFLLYRNDRVNAMTNLKFLRDAPFETSELKQELDEFDVMIAQDKQNSGNIFTNGNGKPLLLMTMMRLMVALTNNVLINVIAITFSTQLLSVFNIRLVPLIVVAPRLGMALIQIFYADVFKRKLQIFLSAASAATVIILFGILLNTLTAFTFRDLYVHGILFAVLWLIFQFSCGIGMDQMQDVYLSEAFSTAKKPWSIAFVTAFEHLFHIFMIGMYRVDITTSVQLNALIFCTGIVVLLIAVILVFTLPETRRVSLRSARDLFANRSNHFIMSPFA</sequence>
<protein>
    <submittedName>
        <fullName evidence="7">H(+)/hexose cotransporter 1</fullName>
    </submittedName>
</protein>
<dbReference type="PANTHER" id="PTHR23529:SF2">
    <property type="entry name" value="GH19118P-RELATED"/>
    <property type="match status" value="1"/>
</dbReference>
<feature type="transmembrane region" description="Helical" evidence="5">
    <location>
        <begin position="179"/>
        <end position="199"/>
    </location>
</feature>
<feature type="transmembrane region" description="Helical" evidence="5">
    <location>
        <begin position="470"/>
        <end position="490"/>
    </location>
</feature>
<keyword evidence="8" id="KW-1185">Reference proteome</keyword>
<dbReference type="GO" id="GO:0016020">
    <property type="term" value="C:membrane"/>
    <property type="evidence" value="ECO:0007669"/>
    <property type="project" value="UniProtKB-SubCell"/>
</dbReference>
<feature type="transmembrane region" description="Helical" evidence="5">
    <location>
        <begin position="153"/>
        <end position="173"/>
    </location>
</feature>
<feature type="transmembrane region" description="Helical" evidence="5">
    <location>
        <begin position="429"/>
        <end position="449"/>
    </location>
</feature>
<comment type="subcellular location">
    <subcellularLocation>
        <location evidence="1">Membrane</location>
        <topology evidence="1">Multi-pass membrane protein</topology>
    </subcellularLocation>
</comment>
<feature type="transmembrane region" description="Helical" evidence="5">
    <location>
        <begin position="371"/>
        <end position="391"/>
    </location>
</feature>
<feature type="transmembrane region" description="Helical" evidence="5">
    <location>
        <begin position="502"/>
        <end position="522"/>
    </location>
</feature>
<evidence type="ECO:0000256" key="2">
    <source>
        <dbReference type="ARBA" id="ARBA00022692"/>
    </source>
</evidence>
<feature type="transmembrane region" description="Helical" evidence="5">
    <location>
        <begin position="220"/>
        <end position="240"/>
    </location>
</feature>
<dbReference type="Proteomes" id="UP001151699">
    <property type="component" value="Chromosome A"/>
</dbReference>
<feature type="transmembrane region" description="Helical" evidence="5">
    <location>
        <begin position="252"/>
        <end position="280"/>
    </location>
</feature>